<dbReference type="InterPro" id="IPR041561">
    <property type="entry name" value="PglD_N"/>
</dbReference>
<feature type="domain" description="PglD N-terminal" evidence="2">
    <location>
        <begin position="3"/>
        <end position="35"/>
    </location>
</feature>
<dbReference type="PANTHER" id="PTHR43300:SF7">
    <property type="entry name" value="UDP-N-ACETYLBACILLOSAMINE N-ACETYLTRANSFERASE"/>
    <property type="match status" value="1"/>
</dbReference>
<dbReference type="InterPro" id="IPR011004">
    <property type="entry name" value="Trimer_LpxA-like_sf"/>
</dbReference>
<dbReference type="Proteomes" id="UP000682843">
    <property type="component" value="Chromosome"/>
</dbReference>
<dbReference type="CDD" id="cd03360">
    <property type="entry name" value="LbH_AT_putative"/>
    <property type="match status" value="1"/>
</dbReference>
<dbReference type="InterPro" id="IPR050179">
    <property type="entry name" value="Trans_hexapeptide_repeat"/>
</dbReference>
<gene>
    <name evidence="3" type="ORF">RPMA_09950</name>
</gene>
<dbReference type="SUPFAM" id="SSF51161">
    <property type="entry name" value="Trimeric LpxA-like enzymes"/>
    <property type="match status" value="1"/>
</dbReference>
<comment type="similarity">
    <text evidence="1">Belongs to the transferase hexapeptide repeat family.</text>
</comment>
<organism evidence="3 4">
    <name type="scientific">Tardiphaga alba</name>
    <dbReference type="NCBI Taxonomy" id="340268"/>
    <lineage>
        <taxon>Bacteria</taxon>
        <taxon>Pseudomonadati</taxon>
        <taxon>Pseudomonadota</taxon>
        <taxon>Alphaproteobacteria</taxon>
        <taxon>Hyphomicrobiales</taxon>
        <taxon>Nitrobacteraceae</taxon>
        <taxon>Tardiphaga</taxon>
    </lineage>
</organism>
<dbReference type="RefSeq" id="WP_211912669.1">
    <property type="nucleotide sequence ID" value="NZ_CP036498.1"/>
</dbReference>
<evidence type="ECO:0000259" key="2">
    <source>
        <dbReference type="Pfam" id="PF17836"/>
    </source>
</evidence>
<proteinExistence type="inferred from homology"/>
<evidence type="ECO:0000256" key="1">
    <source>
        <dbReference type="ARBA" id="ARBA00007274"/>
    </source>
</evidence>
<evidence type="ECO:0000313" key="3">
    <source>
        <dbReference type="EMBL" id="QUS39124.1"/>
    </source>
</evidence>
<dbReference type="InterPro" id="IPR020019">
    <property type="entry name" value="AcTrfase_PglD-like"/>
</dbReference>
<dbReference type="Pfam" id="PF00132">
    <property type="entry name" value="Hexapep"/>
    <property type="match status" value="2"/>
</dbReference>
<dbReference type="Pfam" id="PF17836">
    <property type="entry name" value="PglD_N"/>
    <property type="match status" value="1"/>
</dbReference>
<accession>A0ABX8A8Y0</accession>
<keyword evidence="4" id="KW-1185">Reference proteome</keyword>
<reference evidence="3 4" key="1">
    <citation type="submission" date="2019-02" db="EMBL/GenBank/DDBJ databases">
        <title>Emended description of the genus Rhodopseudomonas and description of Rhodopseudomonas albus sp. nov., a non-phototrophic, heavy-metal-tolerant bacterium isolated from garden soil.</title>
        <authorList>
            <person name="Bao Z."/>
            <person name="Cao W.W."/>
            <person name="Sato Y."/>
            <person name="Nishizawa T."/>
            <person name="Zhao J."/>
            <person name="Guo Y."/>
            <person name="Ohta H."/>
        </authorList>
    </citation>
    <scope>NUCLEOTIDE SEQUENCE [LARGE SCALE GENOMIC DNA]</scope>
    <source>
        <strain evidence="3 4">SK50-23</strain>
    </source>
</reference>
<dbReference type="PANTHER" id="PTHR43300">
    <property type="entry name" value="ACETYLTRANSFERASE"/>
    <property type="match status" value="1"/>
</dbReference>
<dbReference type="Gene3D" id="3.40.50.20">
    <property type="match status" value="1"/>
</dbReference>
<protein>
    <submittedName>
        <fullName evidence="3">Acetyltransferase</fullName>
    </submittedName>
</protein>
<dbReference type="EMBL" id="CP036498">
    <property type="protein sequence ID" value="QUS39124.1"/>
    <property type="molecule type" value="Genomic_DNA"/>
</dbReference>
<name>A0ABX8A8Y0_9BRAD</name>
<dbReference type="Gene3D" id="2.160.10.10">
    <property type="entry name" value="Hexapeptide repeat proteins"/>
    <property type="match status" value="1"/>
</dbReference>
<evidence type="ECO:0000313" key="4">
    <source>
        <dbReference type="Proteomes" id="UP000682843"/>
    </source>
</evidence>
<dbReference type="InterPro" id="IPR001451">
    <property type="entry name" value="Hexapep"/>
</dbReference>
<sequence>MNFVLIGAGGHARVVADIIALSGGQVVAYSDTMQAEWLSAKRYESDAEAADSHPDAALALGFGGVSPATLARRRATLNADWADKRMWPNLVHPDASVARTSELGRAVQIMAGARIQPGAKIGDGAIVNTGAIVEHETTVGDGCHIAPGAIILGDCIIGEATMIGAGAVVLPGTSIASAFLLPALTRYPI</sequence>